<evidence type="ECO:0000256" key="7">
    <source>
        <dbReference type="ARBA" id="ARBA00022679"/>
    </source>
</evidence>
<keyword evidence="7 10" id="KW-0808">Transferase</keyword>
<evidence type="ECO:0000313" key="11">
    <source>
        <dbReference type="EMBL" id="OCL25611.1"/>
    </source>
</evidence>
<comment type="function">
    <text evidence="1 10">Condensation of UDP-2,3-diacylglucosamine and 2,3-diacylglucosamine-1-phosphate to form lipid A disaccharide, a precursor of lipid A, a phosphorylated glycolipid that anchors the lipopolysaccharide to the outer membrane of the cell.</text>
</comment>
<protein>
    <recommendedName>
        <fullName evidence="3 10">Lipid-A-disaccharide synthase</fullName>
        <ecNumber evidence="2 10">2.4.1.182</ecNumber>
    </recommendedName>
</protein>
<keyword evidence="8 10" id="KW-0443">Lipid metabolism</keyword>
<dbReference type="RefSeq" id="WP_068719523.1">
    <property type="nucleotide sequence ID" value="NZ_LWDV01000010.1"/>
</dbReference>
<organism evidence="11 12">
    <name type="scientific">Orenia metallireducens</name>
    <dbReference type="NCBI Taxonomy" id="1413210"/>
    <lineage>
        <taxon>Bacteria</taxon>
        <taxon>Bacillati</taxon>
        <taxon>Bacillota</taxon>
        <taxon>Clostridia</taxon>
        <taxon>Halanaerobiales</taxon>
        <taxon>Halobacteroidaceae</taxon>
        <taxon>Orenia</taxon>
    </lineage>
</organism>
<dbReference type="GO" id="GO:0009245">
    <property type="term" value="P:lipid A biosynthetic process"/>
    <property type="evidence" value="ECO:0007669"/>
    <property type="project" value="UniProtKB-UniRule"/>
</dbReference>
<dbReference type="NCBIfam" id="TIGR00215">
    <property type="entry name" value="lpxB"/>
    <property type="match status" value="1"/>
</dbReference>
<keyword evidence="12" id="KW-1185">Reference proteome</keyword>
<dbReference type="Gene3D" id="3.40.50.2000">
    <property type="entry name" value="Glycogen Phosphorylase B"/>
    <property type="match status" value="2"/>
</dbReference>
<dbReference type="HAMAP" id="MF_00392">
    <property type="entry name" value="LpxB"/>
    <property type="match status" value="1"/>
</dbReference>
<evidence type="ECO:0000313" key="12">
    <source>
        <dbReference type="Proteomes" id="UP000093514"/>
    </source>
</evidence>
<evidence type="ECO:0000256" key="9">
    <source>
        <dbReference type="ARBA" id="ARBA00048975"/>
    </source>
</evidence>
<name>A0A1C0A635_9FIRM</name>
<dbReference type="GO" id="GO:0008915">
    <property type="term" value="F:lipid-A-disaccharide synthase activity"/>
    <property type="evidence" value="ECO:0007669"/>
    <property type="project" value="UniProtKB-UniRule"/>
</dbReference>
<dbReference type="UniPathway" id="UPA00973"/>
<evidence type="ECO:0000256" key="6">
    <source>
        <dbReference type="ARBA" id="ARBA00022676"/>
    </source>
</evidence>
<dbReference type="SUPFAM" id="SSF53756">
    <property type="entry name" value="UDP-Glycosyltransferase/glycogen phosphorylase"/>
    <property type="match status" value="1"/>
</dbReference>
<gene>
    <name evidence="10" type="primary">lpxB</name>
    <name evidence="11" type="ORF">U472_14880</name>
</gene>
<evidence type="ECO:0000256" key="3">
    <source>
        <dbReference type="ARBA" id="ARBA00020902"/>
    </source>
</evidence>
<dbReference type="OrthoDB" id="9801642at2"/>
<keyword evidence="6 10" id="KW-0328">Glycosyltransferase</keyword>
<reference evidence="12" key="1">
    <citation type="submission" date="2016-07" db="EMBL/GenBank/DDBJ databases">
        <authorList>
            <person name="Florea S."/>
            <person name="Webb J.S."/>
            <person name="Jaromczyk J."/>
            <person name="Schardl C.L."/>
        </authorList>
    </citation>
    <scope>NUCLEOTIDE SEQUENCE [LARGE SCALE GENOMIC DNA]</scope>
    <source>
        <strain evidence="12">Z6</strain>
    </source>
</reference>
<accession>A0A1C0A635</accession>
<dbReference type="PANTHER" id="PTHR30372:SF4">
    <property type="entry name" value="LIPID-A-DISACCHARIDE SYNTHASE, MITOCHONDRIAL-RELATED"/>
    <property type="match status" value="1"/>
</dbReference>
<comment type="similarity">
    <text evidence="10">Belongs to the LpxB family.</text>
</comment>
<reference evidence="11 12" key="2">
    <citation type="submission" date="2016-08" db="EMBL/GenBank/DDBJ databases">
        <title>Orenia metallireducens sp. nov. strain Z6, a Novel Metal-reducing Firmicute from the Deep Subsurface.</title>
        <authorList>
            <person name="Maxim B.I."/>
            <person name="Kenneth K."/>
            <person name="Flynn T.M."/>
            <person name="Oloughlin E.J."/>
            <person name="Locke R.A."/>
            <person name="Weber J.R."/>
            <person name="Egan S.M."/>
            <person name="Mackie R.I."/>
            <person name="Cann I.K."/>
        </authorList>
    </citation>
    <scope>NUCLEOTIDE SEQUENCE [LARGE SCALE GENOMIC DNA]</scope>
    <source>
        <strain evidence="11 12">Z6</strain>
    </source>
</reference>
<comment type="catalytic activity">
    <reaction evidence="9 10">
        <text>a lipid X + a UDP-2-N,3-O-bis[(3R)-3-hydroxyacyl]-alpha-D-glucosamine = a lipid A disaccharide + UDP + H(+)</text>
        <dbReference type="Rhea" id="RHEA:67828"/>
        <dbReference type="ChEBI" id="CHEBI:15378"/>
        <dbReference type="ChEBI" id="CHEBI:58223"/>
        <dbReference type="ChEBI" id="CHEBI:137748"/>
        <dbReference type="ChEBI" id="CHEBI:176338"/>
        <dbReference type="ChEBI" id="CHEBI:176343"/>
        <dbReference type="EC" id="2.4.1.182"/>
    </reaction>
</comment>
<dbReference type="EMBL" id="LWDV01000010">
    <property type="protein sequence ID" value="OCL25611.1"/>
    <property type="molecule type" value="Genomic_DNA"/>
</dbReference>
<dbReference type="EC" id="2.4.1.182" evidence="2 10"/>
<sequence>MPKIMVVAGEVSGDMYAAKVIKEMKKIYPDLEFIGMGGRRMKLEGVELIYDPTKLSTIGFIEAIKHLRLAYKILNKLDKAMKEEKPDVILLVDYSGFNMKVAKIAQKNGIPAVNYFAPSAWVWGKGRAKKMAKCQVKIASVFPMEEKVYREAGADVEFVGHPILDLVEPELSRDEFQKSYNINSNNKVIGLLPGSRQQEIEGLLTPMLEAAEEIKNSYENIQFILPLADSISKENIEERVRGYNLDIKLVAGHSYEVMEVADLLLVASGTATLEATCFQTPMVIVYKTTKTTYWLGKMLVKLPYIGLPNIIAEKEIVPELLQGEVTGQRIAKEAIAILNSKERTEEIKAGLKEVIIKLGESGATTRVAKLVLSTGGII</sequence>
<dbReference type="Proteomes" id="UP000093514">
    <property type="component" value="Unassembled WGS sequence"/>
</dbReference>
<dbReference type="AlphaFoldDB" id="A0A1C0A635"/>
<evidence type="ECO:0000256" key="8">
    <source>
        <dbReference type="ARBA" id="ARBA00023098"/>
    </source>
</evidence>
<comment type="caution">
    <text evidence="11">The sequence shown here is derived from an EMBL/GenBank/DDBJ whole genome shotgun (WGS) entry which is preliminary data.</text>
</comment>
<evidence type="ECO:0000256" key="10">
    <source>
        <dbReference type="HAMAP-Rule" id="MF_00392"/>
    </source>
</evidence>
<proteinExistence type="inferred from homology"/>
<evidence type="ECO:0000256" key="5">
    <source>
        <dbReference type="ARBA" id="ARBA00022556"/>
    </source>
</evidence>
<dbReference type="Pfam" id="PF02684">
    <property type="entry name" value="LpxB"/>
    <property type="match status" value="1"/>
</dbReference>
<dbReference type="GO" id="GO:0005543">
    <property type="term" value="F:phospholipid binding"/>
    <property type="evidence" value="ECO:0007669"/>
    <property type="project" value="TreeGrafter"/>
</dbReference>
<keyword evidence="4 10" id="KW-0444">Lipid biosynthesis</keyword>
<dbReference type="PANTHER" id="PTHR30372">
    <property type="entry name" value="LIPID-A-DISACCHARIDE SYNTHASE"/>
    <property type="match status" value="1"/>
</dbReference>
<evidence type="ECO:0000256" key="2">
    <source>
        <dbReference type="ARBA" id="ARBA00012687"/>
    </source>
</evidence>
<evidence type="ECO:0000256" key="4">
    <source>
        <dbReference type="ARBA" id="ARBA00022516"/>
    </source>
</evidence>
<comment type="pathway">
    <text evidence="10">Bacterial outer membrane biogenesis; LPS lipid A biosynthesis.</text>
</comment>
<dbReference type="InterPro" id="IPR003835">
    <property type="entry name" value="Glyco_trans_19"/>
</dbReference>
<evidence type="ECO:0000256" key="1">
    <source>
        <dbReference type="ARBA" id="ARBA00002056"/>
    </source>
</evidence>
<keyword evidence="5 10" id="KW-0441">Lipid A biosynthesis</keyword>
<dbReference type="GO" id="GO:0016020">
    <property type="term" value="C:membrane"/>
    <property type="evidence" value="ECO:0007669"/>
    <property type="project" value="GOC"/>
</dbReference>